<dbReference type="RefSeq" id="WP_201028625.1">
    <property type="nucleotide sequence ID" value="NZ_LQYT01000020.1"/>
</dbReference>
<evidence type="ECO:0000313" key="3">
    <source>
        <dbReference type="Proteomes" id="UP000075683"/>
    </source>
</evidence>
<dbReference type="AlphaFoldDB" id="A0A150MA41"/>
<dbReference type="Proteomes" id="UP000075683">
    <property type="component" value="Unassembled WGS sequence"/>
</dbReference>
<keyword evidence="1" id="KW-0812">Transmembrane</keyword>
<organism evidence="2 3">
    <name type="scientific">Caldibacillus debilis</name>
    <dbReference type="NCBI Taxonomy" id="301148"/>
    <lineage>
        <taxon>Bacteria</taxon>
        <taxon>Bacillati</taxon>
        <taxon>Bacillota</taxon>
        <taxon>Bacilli</taxon>
        <taxon>Bacillales</taxon>
        <taxon>Bacillaceae</taxon>
        <taxon>Caldibacillus</taxon>
    </lineage>
</organism>
<keyword evidence="1" id="KW-1133">Transmembrane helix</keyword>
<name>A0A150MA41_9BACI</name>
<protein>
    <submittedName>
        <fullName evidence="2">Uncharacterized protein</fullName>
    </submittedName>
</protein>
<sequence>MEESLSSFMIIFAVVIIVISLLFGIAFTALQEKNDHHEDVLQTEHQIQFKP</sequence>
<evidence type="ECO:0000256" key="1">
    <source>
        <dbReference type="SAM" id="Phobius"/>
    </source>
</evidence>
<reference evidence="2 3" key="1">
    <citation type="submission" date="2016-01" db="EMBL/GenBank/DDBJ databases">
        <title>Draft Genome Sequences of Seven Thermophilic Sporeformers Isolated from Foods.</title>
        <authorList>
            <person name="Berendsen E.M."/>
            <person name="Wells-Bennik M.H."/>
            <person name="Krawcyk A.O."/>
            <person name="De Jong A."/>
            <person name="Holsappel S."/>
            <person name="Eijlander R.T."/>
            <person name="Kuipers O.P."/>
        </authorList>
    </citation>
    <scope>NUCLEOTIDE SEQUENCE [LARGE SCALE GENOMIC DNA]</scope>
    <source>
        <strain evidence="2 3">B4135</strain>
    </source>
</reference>
<proteinExistence type="predicted"/>
<feature type="transmembrane region" description="Helical" evidence="1">
    <location>
        <begin position="6"/>
        <end position="30"/>
    </location>
</feature>
<dbReference type="EMBL" id="LQYT01000020">
    <property type="protein sequence ID" value="KYD21378.1"/>
    <property type="molecule type" value="Genomic_DNA"/>
</dbReference>
<accession>A0A150MA41</accession>
<comment type="caution">
    <text evidence="2">The sequence shown here is derived from an EMBL/GenBank/DDBJ whole genome shotgun (WGS) entry which is preliminary data.</text>
</comment>
<gene>
    <name evidence="2" type="ORF">B4135_1658</name>
</gene>
<dbReference type="STRING" id="301148.B4135_1658"/>
<keyword evidence="1" id="KW-0472">Membrane</keyword>
<evidence type="ECO:0000313" key="2">
    <source>
        <dbReference type="EMBL" id="KYD21378.1"/>
    </source>
</evidence>